<dbReference type="Pfam" id="PF14240">
    <property type="entry name" value="YHYH"/>
    <property type="match status" value="2"/>
</dbReference>
<dbReference type="Proteomes" id="UP001497527">
    <property type="component" value="Unassembled WGS sequence"/>
</dbReference>
<gene>
    <name evidence="3" type="ORF">T190423A01A_60181</name>
</gene>
<feature type="domain" description="YHYH" evidence="2">
    <location>
        <begin position="207"/>
        <end position="239"/>
    </location>
</feature>
<keyword evidence="4" id="KW-1185">Reference proteome</keyword>
<organism evidence="3 4">
    <name type="scientific">Tenacibaculum polynesiense</name>
    <dbReference type="NCBI Taxonomy" id="3137857"/>
    <lineage>
        <taxon>Bacteria</taxon>
        <taxon>Pseudomonadati</taxon>
        <taxon>Bacteroidota</taxon>
        <taxon>Flavobacteriia</taxon>
        <taxon>Flavobacteriales</taxon>
        <taxon>Flavobacteriaceae</taxon>
        <taxon>Tenacibaculum</taxon>
    </lineage>
</organism>
<evidence type="ECO:0000313" key="3">
    <source>
        <dbReference type="EMBL" id="CAL2104244.1"/>
    </source>
</evidence>
<proteinExistence type="predicted"/>
<dbReference type="RefSeq" id="WP_348718523.1">
    <property type="nucleotide sequence ID" value="NZ_CAXJIO010000015.1"/>
</dbReference>
<dbReference type="EMBL" id="CAXJIO010000015">
    <property type="protein sequence ID" value="CAL2104244.1"/>
    <property type="molecule type" value="Genomic_DNA"/>
</dbReference>
<feature type="signal peptide" evidence="1">
    <location>
        <begin position="1"/>
        <end position="19"/>
    </location>
</feature>
<dbReference type="PROSITE" id="PS51257">
    <property type="entry name" value="PROKAR_LIPOPROTEIN"/>
    <property type="match status" value="1"/>
</dbReference>
<evidence type="ECO:0000256" key="1">
    <source>
        <dbReference type="SAM" id="SignalP"/>
    </source>
</evidence>
<feature type="domain" description="YHYH" evidence="2">
    <location>
        <begin position="107"/>
        <end position="199"/>
    </location>
</feature>
<evidence type="ECO:0000259" key="2">
    <source>
        <dbReference type="Pfam" id="PF14240"/>
    </source>
</evidence>
<reference evidence="3 4" key="1">
    <citation type="submission" date="2024-05" db="EMBL/GenBank/DDBJ databases">
        <authorList>
            <person name="Duchaud E."/>
        </authorList>
    </citation>
    <scope>NUCLEOTIDE SEQUENCE [LARGE SCALE GENOMIC DNA]</scope>
    <source>
        <strain evidence="3">Ena-SAMPLE-TAB-13-05-2024-13:56:06:370-140308</strain>
    </source>
</reference>
<dbReference type="PANTHER" id="PTHR30289:SF8">
    <property type="entry name" value="YHYH DOMAIN-CONTAINING PROTEIN"/>
    <property type="match status" value="1"/>
</dbReference>
<accession>A0ABP1F109</accession>
<feature type="chain" id="PRO_5047082625" evidence="1">
    <location>
        <begin position="20"/>
        <end position="253"/>
    </location>
</feature>
<protein>
    <submittedName>
        <fullName evidence="3">YHYH domain-containing protein</fullName>
    </submittedName>
</protein>
<evidence type="ECO:0000313" key="4">
    <source>
        <dbReference type="Proteomes" id="UP001497527"/>
    </source>
</evidence>
<sequence>MKNLKITALLIGLMTIVYSCGSNDSEGTNEGTIDEKVYDITPILSKFDGIDAITYSVSGNTLTIQTTNLPNHKSPYWGVGHAMYEAYNGTNPAWNQNPGSIGEQNITFRIPLNPSEADTKSTTPMGPIGVSRNGVVFFNQYAAGGAPLAGEINSFDQYLGHPANTQYHYHIKPKFLTDSFGEDAFLGLLSDGFPVYGPLENGKTITNDDLDDYHGHVSPTADFPDGIYHYHITNEDPYLNGSGFFGTPGSVTR</sequence>
<comment type="caution">
    <text evidence="3">The sequence shown here is derived from an EMBL/GenBank/DDBJ whole genome shotgun (WGS) entry which is preliminary data.</text>
</comment>
<keyword evidence="1" id="KW-0732">Signal</keyword>
<name>A0ABP1F109_9FLAO</name>
<dbReference type="InterPro" id="IPR025924">
    <property type="entry name" value="YHYH_dom"/>
</dbReference>
<dbReference type="PANTHER" id="PTHR30289">
    <property type="entry name" value="UNCHARACTERIZED PROTEIN YBCL-RELATED"/>
    <property type="match status" value="1"/>
</dbReference>